<proteinExistence type="predicted"/>
<dbReference type="OrthoDB" id="8991911at2"/>
<comment type="caution">
    <text evidence="1">The sequence shown here is derived from an EMBL/GenBank/DDBJ whole genome shotgun (WGS) entry which is preliminary data.</text>
</comment>
<evidence type="ECO:0000313" key="2">
    <source>
        <dbReference type="Proteomes" id="UP000093482"/>
    </source>
</evidence>
<accession>A0A1C0YZL1</accession>
<gene>
    <name evidence="1" type="ORF">A6K76_05990</name>
</gene>
<dbReference type="RefSeq" id="WP_066462192.1">
    <property type="nucleotide sequence ID" value="NZ_MATO01000014.1"/>
</dbReference>
<reference evidence="1 2" key="1">
    <citation type="submission" date="2016-07" db="EMBL/GenBank/DDBJ databases">
        <title>Caryophanon latum genome sequencing.</title>
        <authorList>
            <person name="Verma A."/>
            <person name="Pal Y."/>
            <person name="Krishnamurthi S."/>
        </authorList>
    </citation>
    <scope>NUCLEOTIDE SEQUENCE [LARGE SCALE GENOMIC DNA]</scope>
    <source>
        <strain evidence="1 2">DSM 14151</strain>
    </source>
</reference>
<dbReference type="EMBL" id="MATO01000014">
    <property type="protein sequence ID" value="OCS92627.1"/>
    <property type="molecule type" value="Genomic_DNA"/>
</dbReference>
<dbReference type="Proteomes" id="UP000093482">
    <property type="component" value="Unassembled WGS sequence"/>
</dbReference>
<dbReference type="AlphaFoldDB" id="A0A1C0YZL1"/>
<name>A0A1C0YZL1_9BACL</name>
<protein>
    <submittedName>
        <fullName evidence="1">Uncharacterized protein</fullName>
    </submittedName>
</protein>
<keyword evidence="2" id="KW-1185">Reference proteome</keyword>
<sequence length="430" mass="49780">MNKNPNLSLSANDFLSLSPEKQARFLDLTKELAKSAIERMKAELNKQGIQYTENDIEEIQKHYDKLLESINTEYKQEIEYLNTNGFDATVSELAHRKQLTLSEFNEFLSEMGKAELYETIRIELFPQNRRSLYIQTDFLDKIMPQTFYIPNSKVANSLTNPAITFDVGTFDVEVNKQKDISVQVTLNFDDENIEIVEKNGKRLTAFDRSVLNSVCSRYEAGNLTFTPDQIYRTMNGLTEREFVSKESRARIIESIDKMRLLEVKIDYTEEATKLYKHPTSESLSKYIISSYLLALSKVELTTSNGVVQGYKLLEKPIIYTYSQHNNQIISVPINLLNTKDYLRTSPEVTVIREYLIRRIAVMKNDLKKSNRILFEKIHTELNLTDIDKKKSKKIRDTVEKILTKFKDDGYISEFTFFKKGNAFAGVSINT</sequence>
<evidence type="ECO:0000313" key="1">
    <source>
        <dbReference type="EMBL" id="OCS92627.1"/>
    </source>
</evidence>
<organism evidence="1 2">
    <name type="scientific">Caryophanon latum</name>
    <dbReference type="NCBI Taxonomy" id="33977"/>
    <lineage>
        <taxon>Bacteria</taxon>
        <taxon>Bacillati</taxon>
        <taxon>Bacillota</taxon>
        <taxon>Bacilli</taxon>
        <taxon>Bacillales</taxon>
        <taxon>Caryophanaceae</taxon>
        <taxon>Caryophanon</taxon>
    </lineage>
</organism>